<accession>A0A8H7AK66</accession>
<evidence type="ECO:0000259" key="1">
    <source>
        <dbReference type="PROSITE" id="PS50181"/>
    </source>
</evidence>
<feature type="domain" description="F-box" evidence="1">
    <location>
        <begin position="62"/>
        <end position="108"/>
    </location>
</feature>
<organism evidence="2 3">
    <name type="scientific">Endocarpon pusillum</name>
    <dbReference type="NCBI Taxonomy" id="364733"/>
    <lineage>
        <taxon>Eukaryota</taxon>
        <taxon>Fungi</taxon>
        <taxon>Dikarya</taxon>
        <taxon>Ascomycota</taxon>
        <taxon>Pezizomycotina</taxon>
        <taxon>Eurotiomycetes</taxon>
        <taxon>Chaetothyriomycetidae</taxon>
        <taxon>Verrucariales</taxon>
        <taxon>Verrucariaceae</taxon>
        <taxon>Endocarpon</taxon>
    </lineage>
</organism>
<keyword evidence="3" id="KW-1185">Reference proteome</keyword>
<proteinExistence type="predicted"/>
<name>A0A8H7AK66_9EURO</name>
<comment type="caution">
    <text evidence="2">The sequence shown here is derived from an EMBL/GenBank/DDBJ whole genome shotgun (WGS) entry which is preliminary data.</text>
</comment>
<dbReference type="OrthoDB" id="2687876at2759"/>
<reference evidence="2" key="1">
    <citation type="submission" date="2020-02" db="EMBL/GenBank/DDBJ databases">
        <authorList>
            <person name="Palmer J.M."/>
        </authorList>
    </citation>
    <scope>NUCLEOTIDE SEQUENCE</scope>
    <source>
        <strain evidence="2">EPUS1.4</strain>
        <tissue evidence="2">Thallus</tissue>
    </source>
</reference>
<dbReference type="Proteomes" id="UP000606974">
    <property type="component" value="Unassembled WGS sequence"/>
</dbReference>
<gene>
    <name evidence="2" type="ORF">GJ744_006250</name>
</gene>
<dbReference type="SUPFAM" id="SSF81383">
    <property type="entry name" value="F-box domain"/>
    <property type="match status" value="1"/>
</dbReference>
<evidence type="ECO:0000313" key="2">
    <source>
        <dbReference type="EMBL" id="KAF7510638.1"/>
    </source>
</evidence>
<dbReference type="InterPro" id="IPR036047">
    <property type="entry name" value="F-box-like_dom_sf"/>
</dbReference>
<dbReference type="AlphaFoldDB" id="A0A8H7AK66"/>
<dbReference type="EMBL" id="JAACFV010000028">
    <property type="protein sequence ID" value="KAF7510638.1"/>
    <property type="molecule type" value="Genomic_DNA"/>
</dbReference>
<dbReference type="InterPro" id="IPR001810">
    <property type="entry name" value="F-box_dom"/>
</dbReference>
<dbReference type="Pfam" id="PF00646">
    <property type="entry name" value="F-box"/>
    <property type="match status" value="1"/>
</dbReference>
<dbReference type="PROSITE" id="PS50181">
    <property type="entry name" value="FBOX"/>
    <property type="match status" value="1"/>
</dbReference>
<sequence length="468" mass="53625">MDVNTIIQRAMLEYDHTMPFGDEAANALYPWHTTQQRFLIAPYTLKVMGEDIKEQPQQISCWGTLERLPSEILLTILEMVDISSLVAVASTNSNIRHYVRSMPHIAKILQEPHASNAIARMLSAGTARNFQIRAFMKAWASSSCDLCPSSQKSETDAFATEICLLRCCRVCRVCETQERSIFFLPLSMASECFEMEIRDDMHEGTAQAHVFWTSQWIYGTGGSAAKQGRYKTVKVISTDVLMRMVIAKYSAIPCRKGVMKYIRDLVHKYMRVRNISGASVIHVQIAKALSIRGFGTAVEKAWEEMGLRFKTAKRSLIASLPYLESERSPIAVDRGFTCEGCFRKERLDRKSILQRYPRSSRVWLRGQVMNHFTKCATAQAIAAGDYLTIKVETKLLSELRSKACLYWRELDSIPQTVRRLVFTRPGECNRTAHKFMLWHQKSLEYVTEEGEDAVRRRERMDNLVGRWD</sequence>
<evidence type="ECO:0000313" key="3">
    <source>
        <dbReference type="Proteomes" id="UP000606974"/>
    </source>
</evidence>
<protein>
    <recommendedName>
        <fullName evidence="1">F-box domain-containing protein</fullName>
    </recommendedName>
</protein>